<evidence type="ECO:0000256" key="1">
    <source>
        <dbReference type="ARBA" id="ARBA00008210"/>
    </source>
</evidence>
<dbReference type="Gene3D" id="3.30.10.10">
    <property type="entry name" value="Trypsin Inhibitor V, subunit A"/>
    <property type="match status" value="1"/>
</dbReference>
<dbReference type="SUPFAM" id="SSF54654">
    <property type="entry name" value="CI-2 family of serine protease inhibitors"/>
    <property type="match status" value="1"/>
</dbReference>
<keyword evidence="2" id="KW-0646">Protease inhibitor</keyword>
<protein>
    <submittedName>
        <fullName evidence="4">Uncharacterized protein</fullName>
    </submittedName>
</protein>
<evidence type="ECO:0000313" key="4">
    <source>
        <dbReference type="EMBL" id="KAK1698260.1"/>
    </source>
</evidence>
<dbReference type="InterPro" id="IPR036354">
    <property type="entry name" value="Prot_inh_pot1_sf"/>
</dbReference>
<dbReference type="PANTHER" id="PTHR33091">
    <property type="entry name" value="PROTEIN, PUTATIVE, EXPRESSED-RELATED"/>
    <property type="match status" value="1"/>
</dbReference>
<dbReference type="AlphaFoldDB" id="A0AAD8U1N3"/>
<evidence type="ECO:0000256" key="3">
    <source>
        <dbReference type="ARBA" id="ARBA00022900"/>
    </source>
</evidence>
<dbReference type="GO" id="GO:0009611">
    <property type="term" value="P:response to wounding"/>
    <property type="evidence" value="ECO:0007669"/>
    <property type="project" value="InterPro"/>
</dbReference>
<comment type="caution">
    <text evidence="4">The sequence shown here is derived from an EMBL/GenBank/DDBJ whole genome shotgun (WGS) entry which is preliminary data.</text>
</comment>
<reference evidence="4" key="1">
    <citation type="submission" date="2023-07" db="EMBL/GenBank/DDBJ databases">
        <title>A chromosome-level genome assembly of Lolium multiflorum.</title>
        <authorList>
            <person name="Chen Y."/>
            <person name="Copetti D."/>
            <person name="Kolliker R."/>
            <person name="Studer B."/>
        </authorList>
    </citation>
    <scope>NUCLEOTIDE SEQUENCE</scope>
    <source>
        <strain evidence="4">02402/16</strain>
        <tissue evidence="4">Leaf</tissue>
    </source>
</reference>
<evidence type="ECO:0000313" key="5">
    <source>
        <dbReference type="Proteomes" id="UP001231189"/>
    </source>
</evidence>
<accession>A0AAD8U1N3</accession>
<dbReference type="PROSITE" id="PS00285">
    <property type="entry name" value="POTATO_INHIBITOR"/>
    <property type="match status" value="1"/>
</dbReference>
<name>A0AAD8U1N3_LOLMU</name>
<keyword evidence="5" id="KW-1185">Reference proteome</keyword>
<dbReference type="PANTHER" id="PTHR33091:SF38">
    <property type="entry name" value="OS12G0437800 PROTEIN"/>
    <property type="match status" value="1"/>
</dbReference>
<dbReference type="EMBL" id="JAUUTY010000001">
    <property type="protein sequence ID" value="KAK1698260.1"/>
    <property type="molecule type" value="Genomic_DNA"/>
</dbReference>
<proteinExistence type="inferred from homology"/>
<sequence>MSCSAKTSWPEVVGLLVEEAKKIILQDKPDAQIVVLAVGTPTPTKEFFEWRVRVFIDTVAQTVAETPRVG</sequence>
<dbReference type="GO" id="GO:0004867">
    <property type="term" value="F:serine-type endopeptidase inhibitor activity"/>
    <property type="evidence" value="ECO:0007669"/>
    <property type="project" value="UniProtKB-KW"/>
</dbReference>
<evidence type="ECO:0000256" key="2">
    <source>
        <dbReference type="ARBA" id="ARBA00022690"/>
    </source>
</evidence>
<dbReference type="Proteomes" id="UP001231189">
    <property type="component" value="Unassembled WGS sequence"/>
</dbReference>
<gene>
    <name evidence="4" type="ORF">QYE76_014957</name>
</gene>
<organism evidence="4 5">
    <name type="scientific">Lolium multiflorum</name>
    <name type="common">Italian ryegrass</name>
    <name type="synonym">Lolium perenne subsp. multiflorum</name>
    <dbReference type="NCBI Taxonomy" id="4521"/>
    <lineage>
        <taxon>Eukaryota</taxon>
        <taxon>Viridiplantae</taxon>
        <taxon>Streptophyta</taxon>
        <taxon>Embryophyta</taxon>
        <taxon>Tracheophyta</taxon>
        <taxon>Spermatophyta</taxon>
        <taxon>Magnoliopsida</taxon>
        <taxon>Liliopsida</taxon>
        <taxon>Poales</taxon>
        <taxon>Poaceae</taxon>
        <taxon>BOP clade</taxon>
        <taxon>Pooideae</taxon>
        <taxon>Poodae</taxon>
        <taxon>Poeae</taxon>
        <taxon>Poeae Chloroplast Group 2 (Poeae type)</taxon>
        <taxon>Loliodinae</taxon>
        <taxon>Loliinae</taxon>
        <taxon>Lolium</taxon>
    </lineage>
</organism>
<dbReference type="Pfam" id="PF00280">
    <property type="entry name" value="potato_inhibit"/>
    <property type="match status" value="1"/>
</dbReference>
<dbReference type="InterPro" id="IPR000864">
    <property type="entry name" value="Prot_inh_pot1"/>
</dbReference>
<comment type="similarity">
    <text evidence="1">Belongs to the protease inhibitor I13 (potato type I serine protease inhibitor) family.</text>
</comment>
<keyword evidence="3" id="KW-0722">Serine protease inhibitor</keyword>